<feature type="transmembrane region" description="Helical" evidence="1">
    <location>
        <begin position="978"/>
        <end position="1005"/>
    </location>
</feature>
<keyword evidence="1" id="KW-0472">Membrane</keyword>
<gene>
    <name evidence="2" type="ORF">GCM10025866_11380</name>
</gene>
<feature type="transmembrane region" description="Helical" evidence="1">
    <location>
        <begin position="898"/>
        <end position="919"/>
    </location>
</feature>
<dbReference type="RefSeq" id="WP_286279265.1">
    <property type="nucleotide sequence ID" value="NZ_AP027731.1"/>
</dbReference>
<dbReference type="Gene3D" id="3.30.70.1440">
    <property type="entry name" value="Multidrug efflux transporter AcrB pore domain"/>
    <property type="match status" value="1"/>
</dbReference>
<feature type="transmembrane region" description="Helical" evidence="1">
    <location>
        <begin position="872"/>
        <end position="892"/>
    </location>
</feature>
<sequence length="1046" mass="107978">MHLLAVASLKNRALIALVTIVAAVFGGIALTSLKQELIPSIQFPQLAVVTTYEGASPEVVNQSVSIPIEQAIQGVAGLESTSATSSSGRSVVTASFTYGVDLPSTENKIAQAVNRIRSALPSGLDPQVLSGSIDDFPVIQIAVTKGDADDVRRVVLPELEDLEGVRAASLTGAPGQRVTITPDPVALASRGLAGDAIRTAVQSSGVLVPAGTLTEDGRTLSVQAGAPLGSVADVASLPLVGARQASTIGDVATVALADDPVTTLSRVNGEPALTIAVTKLPAANTVEVSHAVRNALPDLEDALPGADYTVVFDQAPYIERSIESLSTEGLLGLGFAVLVILVFLLSVRATIVTAISIPTSVLITFVGLQFADYSLNLLTLGGLTIAIGRIVDDSIVVIENIKRHLTGIAPTGAERVRSIAGAVREVAGAVTASTLTTVTVFLPLAFVEGSTGELFRPFALTVTIALVASLVVSLTIVPVLAHWFLRSRPVHRHDRGHVVDAPTRLQRGYLPILRGTLAHPFITVLVALLVLGGTGALSLLLKTNFLGSSGQNTLTVTEAFELATSLDVQDAAAQRVEGELESIDGIRTVQASIGTSGNALRDAFLGGGGTQVTYSITTDADADQDALQTTVRSRLERLEDAGRFSVQASSGFGGSGNIEIDVTAGTQADLQTAGTAILEAVQGLPEVAEAGSNLEAGRPYVQVTVDRTAAAAAGYSEVALAGYVSAATLPSTIGRITIDDRLLSIYVSPQDAPSTRDGLAALTVPTPAGPVRLDSLATVESVEGPSTVTTVDNRRSATVSVTPKGDNLATANAAIQAALDDAKLPAGASAELGGVTADQRDAFSQLGIAVLVAILIVYIVMVATFRSLVQPVLLLVSIPFAATGALLLQVLTGIPLGVASFVGLLMLVGIVVTNAIVLIDLVNQYRDRGESVHDALIAGASRRLRPILMTALATVFALLPMAIGLTGGGGFISQPLALVVVGGLTSSTVLTLIVLPVLYSLLYRFQDWAGPLLRRFSAGVGRGMRRLLPKPKPRARGVRAAKEPTA</sequence>
<dbReference type="EMBL" id="AP027731">
    <property type="protein sequence ID" value="BDZ45229.1"/>
    <property type="molecule type" value="Genomic_DNA"/>
</dbReference>
<keyword evidence="3" id="KW-1185">Reference proteome</keyword>
<reference evidence="3" key="1">
    <citation type="journal article" date="2019" name="Int. J. Syst. Evol. Microbiol.">
        <title>The Global Catalogue of Microorganisms (GCM) 10K type strain sequencing project: providing services to taxonomists for standard genome sequencing and annotation.</title>
        <authorList>
            <consortium name="The Broad Institute Genomics Platform"/>
            <consortium name="The Broad Institute Genome Sequencing Center for Infectious Disease"/>
            <person name="Wu L."/>
            <person name="Ma J."/>
        </authorList>
    </citation>
    <scope>NUCLEOTIDE SEQUENCE [LARGE SCALE GENOMIC DNA]</scope>
    <source>
        <strain evidence="3">NBRC 108725</strain>
    </source>
</reference>
<feature type="transmembrane region" description="Helical" evidence="1">
    <location>
        <begin position="846"/>
        <end position="865"/>
    </location>
</feature>
<dbReference type="Gene3D" id="3.30.70.1320">
    <property type="entry name" value="Multidrug efflux transporter AcrB pore domain like"/>
    <property type="match status" value="1"/>
</dbReference>
<dbReference type="Gene3D" id="1.20.1640.10">
    <property type="entry name" value="Multidrug efflux transporter AcrB transmembrane domain"/>
    <property type="match status" value="2"/>
</dbReference>
<dbReference type="SUPFAM" id="SSF82714">
    <property type="entry name" value="Multidrug efflux transporter AcrB TolC docking domain, DN and DC subdomains"/>
    <property type="match status" value="2"/>
</dbReference>
<dbReference type="Proteomes" id="UP001321498">
    <property type="component" value="Chromosome"/>
</dbReference>
<accession>A0ABN6XJY5</accession>
<dbReference type="Pfam" id="PF00873">
    <property type="entry name" value="ACR_tran"/>
    <property type="match status" value="1"/>
</dbReference>
<proteinExistence type="predicted"/>
<protein>
    <submittedName>
        <fullName evidence="2">Hydrogenase expression protein</fullName>
    </submittedName>
</protein>
<feature type="transmembrane region" description="Helical" evidence="1">
    <location>
        <begin position="426"/>
        <end position="446"/>
    </location>
</feature>
<dbReference type="Gene3D" id="3.30.2090.10">
    <property type="entry name" value="Multidrug efflux transporter AcrB TolC docking domain, DN and DC subdomains"/>
    <property type="match status" value="2"/>
</dbReference>
<name>A0ABN6XJY5_9MICO</name>
<dbReference type="InterPro" id="IPR027463">
    <property type="entry name" value="AcrB_DN_DC_subdom"/>
</dbReference>
<feature type="transmembrane region" description="Helical" evidence="1">
    <location>
        <begin position="517"/>
        <end position="541"/>
    </location>
</feature>
<keyword evidence="1" id="KW-1133">Transmembrane helix</keyword>
<feature type="transmembrane region" description="Helical" evidence="1">
    <location>
        <begin position="947"/>
        <end position="972"/>
    </location>
</feature>
<dbReference type="InterPro" id="IPR001036">
    <property type="entry name" value="Acrflvin-R"/>
</dbReference>
<feature type="transmembrane region" description="Helical" evidence="1">
    <location>
        <begin position="329"/>
        <end position="345"/>
    </location>
</feature>
<evidence type="ECO:0000256" key="1">
    <source>
        <dbReference type="SAM" id="Phobius"/>
    </source>
</evidence>
<evidence type="ECO:0000313" key="2">
    <source>
        <dbReference type="EMBL" id="BDZ45229.1"/>
    </source>
</evidence>
<keyword evidence="1" id="KW-0812">Transmembrane</keyword>
<organism evidence="2 3">
    <name type="scientific">Naasia aerilata</name>
    <dbReference type="NCBI Taxonomy" id="1162966"/>
    <lineage>
        <taxon>Bacteria</taxon>
        <taxon>Bacillati</taxon>
        <taxon>Actinomycetota</taxon>
        <taxon>Actinomycetes</taxon>
        <taxon>Micrococcales</taxon>
        <taxon>Microbacteriaceae</taxon>
        <taxon>Naasia</taxon>
    </lineage>
</organism>
<dbReference type="SUPFAM" id="SSF82693">
    <property type="entry name" value="Multidrug efflux transporter AcrB pore domain, PN1, PN2, PC1 and PC2 subdomains"/>
    <property type="match status" value="2"/>
</dbReference>
<dbReference type="PRINTS" id="PR00702">
    <property type="entry name" value="ACRIFLAVINRP"/>
</dbReference>
<dbReference type="PANTHER" id="PTHR32063">
    <property type="match status" value="1"/>
</dbReference>
<feature type="transmembrane region" description="Helical" evidence="1">
    <location>
        <begin position="12"/>
        <end position="33"/>
    </location>
</feature>
<dbReference type="Gene3D" id="3.30.70.1430">
    <property type="entry name" value="Multidrug efflux transporter AcrB pore domain"/>
    <property type="match status" value="2"/>
</dbReference>
<dbReference type="PANTHER" id="PTHR32063:SF0">
    <property type="entry name" value="SWARMING MOTILITY PROTEIN SWRC"/>
    <property type="match status" value="1"/>
</dbReference>
<evidence type="ECO:0000313" key="3">
    <source>
        <dbReference type="Proteomes" id="UP001321498"/>
    </source>
</evidence>
<dbReference type="SUPFAM" id="SSF82866">
    <property type="entry name" value="Multidrug efflux transporter AcrB transmembrane domain"/>
    <property type="match status" value="2"/>
</dbReference>
<feature type="transmembrane region" description="Helical" evidence="1">
    <location>
        <begin position="458"/>
        <end position="485"/>
    </location>
</feature>